<name>A0ABM8BQU4_9CREN</name>
<sequence length="37" mass="4204">MSLDVVNYYLNKHTVAVAIGDHRVSWKKLNSEANKTT</sequence>
<evidence type="ECO:0000313" key="1">
    <source>
        <dbReference type="EMBL" id="BDR93413.1"/>
    </source>
</evidence>
<proteinExistence type="predicted"/>
<keyword evidence="2" id="KW-1185">Reference proteome</keyword>
<dbReference type="Proteomes" id="UP001060771">
    <property type="component" value="Chromosome"/>
</dbReference>
<reference evidence="2" key="1">
    <citation type="submission" date="2022-09" db="EMBL/GenBank/DDBJ databases">
        <title>Complete genome sequence of Vulcanisaeta souniana.</title>
        <authorList>
            <person name="Kato S."/>
            <person name="Itoh T."/>
            <person name="Ohkuma M."/>
        </authorList>
    </citation>
    <scope>NUCLEOTIDE SEQUENCE [LARGE SCALE GENOMIC DNA]</scope>
    <source>
        <strain evidence="2">JCM 11219</strain>
    </source>
</reference>
<dbReference type="EMBL" id="AP026830">
    <property type="protein sequence ID" value="BDR93413.1"/>
    <property type="molecule type" value="Genomic_DNA"/>
</dbReference>
<accession>A0ABM8BQU4</accession>
<evidence type="ECO:0000313" key="2">
    <source>
        <dbReference type="Proteomes" id="UP001060771"/>
    </source>
</evidence>
<gene>
    <name evidence="1" type="ORF">Vsou_25060</name>
</gene>
<protein>
    <submittedName>
        <fullName evidence="1">Uncharacterized protein</fullName>
    </submittedName>
</protein>
<organism evidence="1 2">
    <name type="scientific">Vulcanisaeta souniana JCM 11219</name>
    <dbReference type="NCBI Taxonomy" id="1293586"/>
    <lineage>
        <taxon>Archaea</taxon>
        <taxon>Thermoproteota</taxon>
        <taxon>Thermoprotei</taxon>
        <taxon>Thermoproteales</taxon>
        <taxon>Thermoproteaceae</taxon>
        <taxon>Vulcanisaeta</taxon>
    </lineage>
</organism>